<feature type="region of interest" description="Disordered" evidence="1">
    <location>
        <begin position="1"/>
        <end position="117"/>
    </location>
</feature>
<dbReference type="Gramene" id="TRITD5Av1G067230.1">
    <property type="protein sequence ID" value="TRITD5Av1G067230.1"/>
    <property type="gene ID" value="TRITD5Av1G067230"/>
</dbReference>
<feature type="compositionally biased region" description="Low complexity" evidence="1">
    <location>
        <begin position="1"/>
        <end position="63"/>
    </location>
</feature>
<evidence type="ECO:0000313" key="3">
    <source>
        <dbReference type="Proteomes" id="UP000324705"/>
    </source>
</evidence>
<feature type="compositionally biased region" description="Low complexity" evidence="1">
    <location>
        <begin position="95"/>
        <end position="111"/>
    </location>
</feature>
<name>A0A9R0WK95_TRITD</name>
<organism evidence="2 3">
    <name type="scientific">Triticum turgidum subsp. durum</name>
    <name type="common">Durum wheat</name>
    <name type="synonym">Triticum durum</name>
    <dbReference type="NCBI Taxonomy" id="4567"/>
    <lineage>
        <taxon>Eukaryota</taxon>
        <taxon>Viridiplantae</taxon>
        <taxon>Streptophyta</taxon>
        <taxon>Embryophyta</taxon>
        <taxon>Tracheophyta</taxon>
        <taxon>Spermatophyta</taxon>
        <taxon>Magnoliopsida</taxon>
        <taxon>Liliopsida</taxon>
        <taxon>Poales</taxon>
        <taxon>Poaceae</taxon>
        <taxon>BOP clade</taxon>
        <taxon>Pooideae</taxon>
        <taxon>Triticodae</taxon>
        <taxon>Triticeae</taxon>
        <taxon>Triticinae</taxon>
        <taxon>Triticum</taxon>
    </lineage>
</organism>
<sequence length="202" mass="22529">MEDAANATQTTSTTSSVAAVAAAAQHQQLQRQLFLMQQAQAQAQAQAQPHPQAQQLSQQAMSRFPSNIDAHLRPLGPHRFQQPAPSQLQTPPQPHSQGQPHPQPSPQQAAQARVRSPEVEMALQDAMRVCNPDIKTPFHSLEDAVSRCAFHIPTLAFYFLDLLCDIDLDYFAWHASLWPTEVTDGFLPSPFRIRVLERPCIR</sequence>
<evidence type="ECO:0008006" key="4">
    <source>
        <dbReference type="Google" id="ProtNLM"/>
    </source>
</evidence>
<dbReference type="AlphaFoldDB" id="A0A9R0WK95"/>
<dbReference type="Proteomes" id="UP000324705">
    <property type="component" value="Chromosome 5A"/>
</dbReference>
<proteinExistence type="predicted"/>
<dbReference type="EMBL" id="LT934119">
    <property type="protein sequence ID" value="VAI14816.1"/>
    <property type="molecule type" value="Genomic_DNA"/>
</dbReference>
<protein>
    <recommendedName>
        <fullName evidence="4">Mediator of RNA polymerase II transcription subunit 15</fullName>
    </recommendedName>
</protein>
<evidence type="ECO:0000313" key="2">
    <source>
        <dbReference type="EMBL" id="VAI14816.1"/>
    </source>
</evidence>
<evidence type="ECO:0000256" key="1">
    <source>
        <dbReference type="SAM" id="MobiDB-lite"/>
    </source>
</evidence>
<accession>A0A9R0WK95</accession>
<reference evidence="2 3" key="1">
    <citation type="submission" date="2017-09" db="EMBL/GenBank/DDBJ databases">
        <authorList>
            <consortium name="International Durum Wheat Genome Sequencing Consortium (IDWGSC)"/>
            <person name="Milanesi L."/>
        </authorList>
    </citation>
    <scope>NUCLEOTIDE SEQUENCE [LARGE SCALE GENOMIC DNA]</scope>
    <source>
        <strain evidence="3">cv. Svevo</strain>
    </source>
</reference>
<gene>
    <name evidence="2" type="ORF">TRITD_5Av1G067230</name>
</gene>
<keyword evidence="3" id="KW-1185">Reference proteome</keyword>